<evidence type="ECO:0000313" key="2">
    <source>
        <dbReference type="Proteomes" id="UP001642409"/>
    </source>
</evidence>
<reference evidence="1 2" key="1">
    <citation type="submission" date="2024-07" db="EMBL/GenBank/DDBJ databases">
        <authorList>
            <person name="Akdeniz Z."/>
        </authorList>
    </citation>
    <scope>NUCLEOTIDE SEQUENCE [LARGE SCALE GENOMIC DNA]</scope>
</reference>
<accession>A0ABP1HML0</accession>
<comment type="caution">
    <text evidence="1">The sequence shown here is derived from an EMBL/GenBank/DDBJ whole genome shotgun (WGS) entry which is preliminary data.</text>
</comment>
<proteinExistence type="predicted"/>
<sequence length="112" mass="13375">MQSAFTQRQLRHQICETKQESAQNCSFVCRYVFYQNYLRLSSIYVQCFLDIKTNGFPEETRLQSSSLYGSVNYVCLVVKADLTQRQRQVTYFSGSMTFLNYRIYNNINYFNY</sequence>
<protein>
    <submittedName>
        <fullName evidence="1">Hypothetical_protein</fullName>
    </submittedName>
</protein>
<gene>
    <name evidence="1" type="ORF">HINF_LOCUS15478</name>
</gene>
<organism evidence="1 2">
    <name type="scientific">Hexamita inflata</name>
    <dbReference type="NCBI Taxonomy" id="28002"/>
    <lineage>
        <taxon>Eukaryota</taxon>
        <taxon>Metamonada</taxon>
        <taxon>Diplomonadida</taxon>
        <taxon>Hexamitidae</taxon>
        <taxon>Hexamitinae</taxon>
        <taxon>Hexamita</taxon>
    </lineage>
</organism>
<dbReference type="EMBL" id="CAXDID020000037">
    <property type="protein sequence ID" value="CAL5997911.1"/>
    <property type="molecule type" value="Genomic_DNA"/>
</dbReference>
<keyword evidence="2" id="KW-1185">Reference proteome</keyword>
<name>A0ABP1HML0_9EUKA</name>
<dbReference type="Proteomes" id="UP001642409">
    <property type="component" value="Unassembled WGS sequence"/>
</dbReference>
<evidence type="ECO:0000313" key="1">
    <source>
        <dbReference type="EMBL" id="CAL5997911.1"/>
    </source>
</evidence>